<dbReference type="SUPFAM" id="SSF54001">
    <property type="entry name" value="Cysteine proteinases"/>
    <property type="match status" value="1"/>
</dbReference>
<proteinExistence type="inferred from homology"/>
<dbReference type="STRING" id="1314777.A0A164M6Q6"/>
<dbReference type="GO" id="GO:0006508">
    <property type="term" value="P:proteolysis"/>
    <property type="evidence" value="ECO:0007669"/>
    <property type="project" value="UniProtKB-KW"/>
</dbReference>
<feature type="domain" description="Ubiquitin-like protease family profile" evidence="4">
    <location>
        <begin position="46"/>
        <end position="219"/>
    </location>
</feature>
<dbReference type="InterPro" id="IPR003653">
    <property type="entry name" value="Peptidase_C48_C"/>
</dbReference>
<evidence type="ECO:0000313" key="5">
    <source>
        <dbReference type="EMBL" id="KZS86416.1"/>
    </source>
</evidence>
<reference evidence="5 6" key="1">
    <citation type="journal article" date="2016" name="Mol. Biol. Evol.">
        <title>Comparative Genomics of Early-Diverging Mushroom-Forming Fungi Provides Insights into the Origins of Lignocellulose Decay Capabilities.</title>
        <authorList>
            <person name="Nagy L.G."/>
            <person name="Riley R."/>
            <person name="Tritt A."/>
            <person name="Adam C."/>
            <person name="Daum C."/>
            <person name="Floudas D."/>
            <person name="Sun H."/>
            <person name="Yadav J.S."/>
            <person name="Pangilinan J."/>
            <person name="Larsson K.H."/>
            <person name="Matsuura K."/>
            <person name="Barry K."/>
            <person name="Labutti K."/>
            <person name="Kuo R."/>
            <person name="Ohm R.A."/>
            <person name="Bhattacharya S.S."/>
            <person name="Shirouzu T."/>
            <person name="Yoshinaga Y."/>
            <person name="Martin F.M."/>
            <person name="Grigoriev I.V."/>
            <person name="Hibbett D.S."/>
        </authorList>
    </citation>
    <scope>NUCLEOTIDE SEQUENCE [LARGE SCALE GENOMIC DNA]</scope>
    <source>
        <strain evidence="5 6">HHB9708</strain>
    </source>
</reference>
<dbReference type="Gene3D" id="3.40.395.10">
    <property type="entry name" value="Adenoviral Proteinase, Chain A"/>
    <property type="match status" value="1"/>
</dbReference>
<name>A0A164M6Q6_9AGAM</name>
<dbReference type="Pfam" id="PF02902">
    <property type="entry name" value="Peptidase_C48"/>
    <property type="match status" value="1"/>
</dbReference>
<dbReference type="AlphaFoldDB" id="A0A164M6Q6"/>
<dbReference type="GO" id="GO:0019783">
    <property type="term" value="F:ubiquitin-like protein peptidase activity"/>
    <property type="evidence" value="ECO:0007669"/>
    <property type="project" value="UniProtKB-ARBA"/>
</dbReference>
<keyword evidence="2" id="KW-0645">Protease</keyword>
<dbReference type="Proteomes" id="UP000076722">
    <property type="component" value="Unassembled WGS sequence"/>
</dbReference>
<gene>
    <name evidence="5" type="ORF">SISNIDRAFT_420937</name>
</gene>
<keyword evidence="3" id="KW-0378">Hydrolase</keyword>
<protein>
    <recommendedName>
        <fullName evidence="4">Ubiquitin-like protease family profile domain-containing protein</fullName>
    </recommendedName>
</protein>
<dbReference type="OrthoDB" id="2979847at2759"/>
<evidence type="ECO:0000256" key="1">
    <source>
        <dbReference type="ARBA" id="ARBA00005234"/>
    </source>
</evidence>
<evidence type="ECO:0000256" key="2">
    <source>
        <dbReference type="ARBA" id="ARBA00022670"/>
    </source>
</evidence>
<comment type="similarity">
    <text evidence="1">Belongs to the peptidase C48 family.</text>
</comment>
<dbReference type="EMBL" id="KV419506">
    <property type="protein sequence ID" value="KZS86416.1"/>
    <property type="molecule type" value="Genomic_DNA"/>
</dbReference>
<evidence type="ECO:0000259" key="4">
    <source>
        <dbReference type="PROSITE" id="PS50600"/>
    </source>
</evidence>
<keyword evidence="6" id="KW-1185">Reference proteome</keyword>
<evidence type="ECO:0000313" key="6">
    <source>
        <dbReference type="Proteomes" id="UP000076722"/>
    </source>
</evidence>
<sequence>MKIAWKKAIAWLNAGSSRSTEESILVDRIFMLLDSIPWAPNIDIPLPFHPKLLTKFLSRDWLEGDHINLMLDQLRESLTDRRARAADLDFKIATIANTMSLVSAFENQDERDYMTYSGFRQLRTLGCLMVSGKCAGVGMIMNINGNHWVAMVVDAHRRSIRYGDSFGHPIPDTLLETIHWWIRHHYVTTQDFELTHLPVTHQNDGFSCGMLAMNALSHFMVKDVPLAAAKSVAYGERLRVVANAAAFYIENVSNSALSGHENPSLP</sequence>
<organism evidence="5 6">
    <name type="scientific">Sistotremastrum niveocremeum HHB9708</name>
    <dbReference type="NCBI Taxonomy" id="1314777"/>
    <lineage>
        <taxon>Eukaryota</taxon>
        <taxon>Fungi</taxon>
        <taxon>Dikarya</taxon>
        <taxon>Basidiomycota</taxon>
        <taxon>Agaricomycotina</taxon>
        <taxon>Agaricomycetes</taxon>
        <taxon>Sistotremastrales</taxon>
        <taxon>Sistotremastraceae</taxon>
        <taxon>Sertulicium</taxon>
        <taxon>Sertulicium niveocremeum</taxon>
    </lineage>
</organism>
<dbReference type="PROSITE" id="PS50600">
    <property type="entry name" value="ULP_PROTEASE"/>
    <property type="match status" value="1"/>
</dbReference>
<dbReference type="GO" id="GO:0008234">
    <property type="term" value="F:cysteine-type peptidase activity"/>
    <property type="evidence" value="ECO:0007669"/>
    <property type="project" value="InterPro"/>
</dbReference>
<evidence type="ECO:0000256" key="3">
    <source>
        <dbReference type="ARBA" id="ARBA00022801"/>
    </source>
</evidence>
<accession>A0A164M6Q6</accession>
<dbReference type="InterPro" id="IPR038765">
    <property type="entry name" value="Papain-like_cys_pep_sf"/>
</dbReference>